<evidence type="ECO:0000256" key="1">
    <source>
        <dbReference type="ARBA" id="ARBA00004120"/>
    </source>
</evidence>
<keyword evidence="4" id="KW-0436">Ligase</keyword>
<keyword evidence="10" id="KW-0966">Cell projection</keyword>
<accession>A0A7R9FD62</accession>
<evidence type="ECO:0000256" key="4">
    <source>
        <dbReference type="ARBA" id="ARBA00022598"/>
    </source>
</evidence>
<evidence type="ECO:0000256" key="6">
    <source>
        <dbReference type="ARBA" id="ARBA00022741"/>
    </source>
</evidence>
<keyword evidence="3" id="KW-0963">Cytoplasm</keyword>
<comment type="subcellular location">
    <subcellularLocation>
        <location evidence="1">Cytoplasm</location>
        <location evidence="1">Cytoskeleton</location>
        <location evidence="1">Cilium basal body</location>
    </subcellularLocation>
</comment>
<evidence type="ECO:0000256" key="7">
    <source>
        <dbReference type="ARBA" id="ARBA00022840"/>
    </source>
</evidence>
<evidence type="ECO:0000256" key="5">
    <source>
        <dbReference type="ARBA" id="ARBA00022701"/>
    </source>
</evidence>
<protein>
    <recommendedName>
        <fullName evidence="13">Polyglutamylase complex subunit TTLL1</fullName>
    </recommendedName>
    <alternativeName>
        <fullName evidence="14">Tubulin polyglutamylase TTLL1</fullName>
    </alternativeName>
    <alternativeName>
        <fullName evidence="16">Tubulin polyglutamylase complex subunit 3</fullName>
    </alternativeName>
    <alternativeName>
        <fullName evidence="15">Tubulin--tyrosine ligase-like protein 1</fullName>
    </alternativeName>
</protein>
<name>A0A7R9FD62_9NEOP</name>
<dbReference type="Pfam" id="PF03133">
    <property type="entry name" value="TTL"/>
    <property type="match status" value="1"/>
</dbReference>
<organism evidence="17">
    <name type="scientific">Timema bartmani</name>
    <dbReference type="NCBI Taxonomy" id="61472"/>
    <lineage>
        <taxon>Eukaryota</taxon>
        <taxon>Metazoa</taxon>
        <taxon>Ecdysozoa</taxon>
        <taxon>Arthropoda</taxon>
        <taxon>Hexapoda</taxon>
        <taxon>Insecta</taxon>
        <taxon>Pterygota</taxon>
        <taxon>Neoptera</taxon>
        <taxon>Polyneoptera</taxon>
        <taxon>Phasmatodea</taxon>
        <taxon>Timematodea</taxon>
        <taxon>Timematoidea</taxon>
        <taxon>Timematidae</taxon>
        <taxon>Timema</taxon>
    </lineage>
</organism>
<evidence type="ECO:0000256" key="12">
    <source>
        <dbReference type="ARBA" id="ARBA00062645"/>
    </source>
</evidence>
<evidence type="ECO:0000313" key="17">
    <source>
        <dbReference type="EMBL" id="CAD7450405.1"/>
    </source>
</evidence>
<keyword evidence="9" id="KW-0206">Cytoskeleton</keyword>
<keyword evidence="6" id="KW-0547">Nucleotide-binding</keyword>
<comment type="similarity">
    <text evidence="2">Belongs to the tubulin polyglutamylase family.</text>
</comment>
<dbReference type="AlphaFoldDB" id="A0A7R9FD62"/>
<evidence type="ECO:0000256" key="14">
    <source>
        <dbReference type="ARBA" id="ARBA00075351"/>
    </source>
</evidence>
<dbReference type="GO" id="GO:0000226">
    <property type="term" value="P:microtubule cytoskeleton organization"/>
    <property type="evidence" value="ECO:0007669"/>
    <property type="project" value="TreeGrafter"/>
</dbReference>
<comment type="catalytic activity">
    <reaction evidence="11">
        <text>(L-glutamyl)(n)-gamma-L-glutamyl-L-glutamyl-[protein] + L-glutamate + ATP = (L-glutamyl)(n+1)-gamma-L-glutamyl-L-glutamyl-[protein] + ADP + phosphate + H(+)</text>
        <dbReference type="Rhea" id="RHEA:60148"/>
        <dbReference type="Rhea" id="RHEA-COMP:15519"/>
        <dbReference type="Rhea" id="RHEA-COMP:15675"/>
        <dbReference type="ChEBI" id="CHEBI:15378"/>
        <dbReference type="ChEBI" id="CHEBI:29985"/>
        <dbReference type="ChEBI" id="CHEBI:30616"/>
        <dbReference type="ChEBI" id="CHEBI:43474"/>
        <dbReference type="ChEBI" id="CHEBI:143623"/>
        <dbReference type="ChEBI" id="CHEBI:456216"/>
    </reaction>
    <physiologicalReaction direction="left-to-right" evidence="11">
        <dbReference type="Rhea" id="RHEA:60149"/>
    </physiologicalReaction>
</comment>
<evidence type="ECO:0000256" key="8">
    <source>
        <dbReference type="ARBA" id="ARBA00023069"/>
    </source>
</evidence>
<comment type="subunit">
    <text evidence="12">Part of the neuronal tubulin polyglutamylase complex which contains TPGS1, TPGS2, TTLL1, LRRC49 and NICN1. Interacts with PCM1, CSTPP1 and LRRC49.</text>
</comment>
<dbReference type="SUPFAM" id="SSF56059">
    <property type="entry name" value="Glutathione synthetase ATP-binding domain-like"/>
    <property type="match status" value="1"/>
</dbReference>
<evidence type="ECO:0000256" key="3">
    <source>
        <dbReference type="ARBA" id="ARBA00022490"/>
    </source>
</evidence>
<dbReference type="GO" id="GO:0005874">
    <property type="term" value="C:microtubule"/>
    <property type="evidence" value="ECO:0007669"/>
    <property type="project" value="UniProtKB-KW"/>
</dbReference>
<evidence type="ECO:0000256" key="10">
    <source>
        <dbReference type="ARBA" id="ARBA00023273"/>
    </source>
</evidence>
<dbReference type="GO" id="GO:0005524">
    <property type="term" value="F:ATP binding"/>
    <property type="evidence" value="ECO:0007669"/>
    <property type="project" value="UniProtKB-KW"/>
</dbReference>
<keyword evidence="8" id="KW-0969">Cilium</keyword>
<keyword evidence="7" id="KW-0067">ATP-binding</keyword>
<dbReference type="Gene3D" id="3.30.470.20">
    <property type="entry name" value="ATP-grasp fold, B domain"/>
    <property type="match status" value="1"/>
</dbReference>
<dbReference type="PANTHER" id="PTHR12241">
    <property type="entry name" value="TUBULIN POLYGLUTAMYLASE"/>
    <property type="match status" value="1"/>
</dbReference>
<sequence length="468" mass="53934">MTTTSILNNKRNVNEDQCYDISGNVSKVNTGELRFEQAKHGFVPTRSSSYPRMQVGTSNATRAMPRVKFAVDQERCVVLENFQKRGWIQVDPENDWNVYWAGTGTCKNLFHGDNKYRFGDDQIINHFPTFYEISRKDNLVRNFKRYRREVEKQKHSPAPGCRQGPTPFLDFLPTSYVLPGDFNLFVEEFRRDPHTTWILKPSSKSQGSGIFLVNNLSKLRRWSQESKEPFNPKSLKENFVISKYIDNPLLIGNKKFDLRMYVLPLKAYLYDHGFCRFCTVKYDTSIHKLDDLYVHLTNVAIQKHGLEYNSIHGGKLSVQNLRLFLEGTRGKPVTDKLFSNISHLIVHTLKAVAPVMALDRHCFECYGYDIIVDNSLKPWLIEVNSSPSLIFTTESDRILKHRLVDDILSIVVPPNGVPNARWSKRPSRDKMGGFQVLVDEEEQKCPNSVSGRTCARCNKSRTLARPWS</sequence>
<evidence type="ECO:0000256" key="13">
    <source>
        <dbReference type="ARBA" id="ARBA00074800"/>
    </source>
</evidence>
<dbReference type="GO" id="GO:0036064">
    <property type="term" value="C:ciliary basal body"/>
    <property type="evidence" value="ECO:0007669"/>
    <property type="project" value="TreeGrafter"/>
</dbReference>
<evidence type="ECO:0000256" key="16">
    <source>
        <dbReference type="ARBA" id="ARBA00083073"/>
    </source>
</evidence>
<dbReference type="InterPro" id="IPR004344">
    <property type="entry name" value="TTL/TTLL_fam"/>
</dbReference>
<dbReference type="FunFam" id="3.30.470.20:FF:000033">
    <property type="entry name" value="Probable tubulin polyglutamylase TTLL1"/>
    <property type="match status" value="1"/>
</dbReference>
<evidence type="ECO:0000256" key="9">
    <source>
        <dbReference type="ARBA" id="ARBA00023212"/>
    </source>
</evidence>
<gene>
    <name evidence="17" type="ORF">TBIB3V08_LOCUS12675</name>
</gene>
<evidence type="ECO:0000256" key="11">
    <source>
        <dbReference type="ARBA" id="ARBA00052959"/>
    </source>
</evidence>
<dbReference type="GO" id="GO:0015631">
    <property type="term" value="F:tubulin binding"/>
    <property type="evidence" value="ECO:0007669"/>
    <property type="project" value="TreeGrafter"/>
</dbReference>
<reference evidence="17" key="1">
    <citation type="submission" date="2020-11" db="EMBL/GenBank/DDBJ databases">
        <authorList>
            <person name="Tran Van P."/>
        </authorList>
    </citation>
    <scope>NUCLEOTIDE SEQUENCE</scope>
</reference>
<keyword evidence="5" id="KW-0493">Microtubule</keyword>
<dbReference type="PANTHER" id="PTHR12241:SF31">
    <property type="entry name" value="POLYGLUTAMYLASE COMPLEX SUBUNIT TTLL1"/>
    <property type="match status" value="1"/>
</dbReference>
<evidence type="ECO:0000256" key="2">
    <source>
        <dbReference type="ARBA" id="ARBA00006118"/>
    </source>
</evidence>
<dbReference type="PROSITE" id="PS51221">
    <property type="entry name" value="TTL"/>
    <property type="match status" value="1"/>
</dbReference>
<evidence type="ECO:0000256" key="15">
    <source>
        <dbReference type="ARBA" id="ARBA00080021"/>
    </source>
</evidence>
<proteinExistence type="inferred from homology"/>
<dbReference type="GO" id="GO:0070740">
    <property type="term" value="F:tubulin-glutamic acid ligase activity"/>
    <property type="evidence" value="ECO:0007669"/>
    <property type="project" value="TreeGrafter"/>
</dbReference>
<dbReference type="EMBL" id="OD575181">
    <property type="protein sequence ID" value="CAD7450405.1"/>
    <property type="molecule type" value="Genomic_DNA"/>
</dbReference>